<evidence type="ECO:0008006" key="5">
    <source>
        <dbReference type="Google" id="ProtNLM"/>
    </source>
</evidence>
<dbReference type="EMBL" id="JBHTAX010000004">
    <property type="protein sequence ID" value="MFC7192389.1"/>
    <property type="molecule type" value="Genomic_DNA"/>
</dbReference>
<dbReference type="Proteomes" id="UP001596417">
    <property type="component" value="Unassembled WGS sequence"/>
</dbReference>
<evidence type="ECO:0000313" key="3">
    <source>
        <dbReference type="EMBL" id="MFC7192389.1"/>
    </source>
</evidence>
<keyword evidence="2" id="KW-0812">Transmembrane</keyword>
<name>A0ABD5YSL4_9EURY</name>
<dbReference type="RefSeq" id="WP_248910143.1">
    <property type="nucleotide sequence ID" value="NZ_CP109980.1"/>
</dbReference>
<sequence length="52" mass="5884">MSLSFEIIKFLAVASVYIGFTFVWAWYKGRQEDTTDEEEDNHADVAPARGGD</sequence>
<feature type="region of interest" description="Disordered" evidence="1">
    <location>
        <begin position="32"/>
        <end position="52"/>
    </location>
</feature>
<keyword evidence="2" id="KW-1133">Transmembrane helix</keyword>
<accession>A0ABD5YSL4</accession>
<reference evidence="3 4" key="1">
    <citation type="journal article" date="2019" name="Int. J. Syst. Evol. Microbiol.">
        <title>The Global Catalogue of Microorganisms (GCM) 10K type strain sequencing project: providing services to taxonomists for standard genome sequencing and annotation.</title>
        <authorList>
            <consortium name="The Broad Institute Genomics Platform"/>
            <consortium name="The Broad Institute Genome Sequencing Center for Infectious Disease"/>
            <person name="Wu L."/>
            <person name="Ma J."/>
        </authorList>
    </citation>
    <scope>NUCLEOTIDE SEQUENCE [LARGE SCALE GENOMIC DNA]</scope>
    <source>
        <strain evidence="3 4">RDMS1</strain>
    </source>
</reference>
<dbReference type="GeneID" id="76202066"/>
<dbReference type="AlphaFoldDB" id="A0ABD5YSL4"/>
<gene>
    <name evidence="3" type="ORF">ACFQL7_22950</name>
</gene>
<feature type="transmembrane region" description="Helical" evidence="2">
    <location>
        <begin position="7"/>
        <end position="27"/>
    </location>
</feature>
<keyword evidence="2" id="KW-0472">Membrane</keyword>
<keyword evidence="4" id="KW-1185">Reference proteome</keyword>
<protein>
    <recommendedName>
        <fullName evidence="5">CcoQ/FixQ family Cbb3-type cytochrome c oxidase assembly chaperone</fullName>
    </recommendedName>
</protein>
<comment type="caution">
    <text evidence="3">The sequence shown here is derived from an EMBL/GenBank/DDBJ whole genome shotgun (WGS) entry which is preliminary data.</text>
</comment>
<evidence type="ECO:0000256" key="1">
    <source>
        <dbReference type="SAM" id="MobiDB-lite"/>
    </source>
</evidence>
<organism evidence="3 4">
    <name type="scientific">Halocatena marina</name>
    <dbReference type="NCBI Taxonomy" id="2934937"/>
    <lineage>
        <taxon>Archaea</taxon>
        <taxon>Methanobacteriati</taxon>
        <taxon>Methanobacteriota</taxon>
        <taxon>Stenosarchaea group</taxon>
        <taxon>Halobacteria</taxon>
        <taxon>Halobacteriales</taxon>
        <taxon>Natronomonadaceae</taxon>
        <taxon>Halocatena</taxon>
    </lineage>
</organism>
<proteinExistence type="predicted"/>
<evidence type="ECO:0000313" key="4">
    <source>
        <dbReference type="Proteomes" id="UP001596417"/>
    </source>
</evidence>
<evidence type="ECO:0000256" key="2">
    <source>
        <dbReference type="SAM" id="Phobius"/>
    </source>
</evidence>